<keyword evidence="3" id="KW-0378">Hydrolase</keyword>
<dbReference type="GO" id="GO:0004519">
    <property type="term" value="F:endonuclease activity"/>
    <property type="evidence" value="ECO:0007669"/>
    <property type="project" value="UniProtKB-KW"/>
</dbReference>
<dbReference type="GO" id="GO:0016787">
    <property type="term" value="F:hydrolase activity"/>
    <property type="evidence" value="ECO:0007669"/>
    <property type="project" value="UniProtKB-KW"/>
</dbReference>
<keyword evidence="2" id="KW-0255">Endonuclease</keyword>
<protein>
    <recommendedName>
        <fullName evidence="4">TNase-like domain-containing protein</fullName>
    </recommendedName>
</protein>
<dbReference type="EMBL" id="AP019782">
    <property type="protein sequence ID" value="BBL71544.1"/>
    <property type="molecule type" value="Genomic_DNA"/>
</dbReference>
<accession>A0A8D4VQL9</accession>
<name>A0A8D4VQL9_9GAMM</name>
<gene>
    <name evidence="5" type="ORF">MoryE10_21500</name>
</gene>
<dbReference type="InterPro" id="IPR035437">
    <property type="entry name" value="SNase_OB-fold_sf"/>
</dbReference>
<dbReference type="RefSeq" id="WP_082411373.1">
    <property type="nucleotide sequence ID" value="NZ_AP019782.1"/>
</dbReference>
<dbReference type="PROSITE" id="PS50830">
    <property type="entry name" value="TNASE_3"/>
    <property type="match status" value="1"/>
</dbReference>
<keyword evidence="6" id="KW-1185">Reference proteome</keyword>
<dbReference type="Pfam" id="PF05901">
    <property type="entry name" value="Excalibur"/>
    <property type="match status" value="1"/>
</dbReference>
<dbReference type="PROSITE" id="PS01123">
    <property type="entry name" value="TNASE_1"/>
    <property type="match status" value="1"/>
</dbReference>
<dbReference type="PANTHER" id="PTHR12302">
    <property type="entry name" value="EBNA2 BINDING PROTEIN P100"/>
    <property type="match status" value="1"/>
</dbReference>
<dbReference type="CDD" id="cd00175">
    <property type="entry name" value="SNc"/>
    <property type="match status" value="1"/>
</dbReference>
<organism evidence="5 6">
    <name type="scientific">Methylogaea oryzae</name>
    <dbReference type="NCBI Taxonomy" id="1295382"/>
    <lineage>
        <taxon>Bacteria</taxon>
        <taxon>Pseudomonadati</taxon>
        <taxon>Pseudomonadota</taxon>
        <taxon>Gammaproteobacteria</taxon>
        <taxon>Methylococcales</taxon>
        <taxon>Methylococcaceae</taxon>
        <taxon>Methylogaea</taxon>
    </lineage>
</organism>
<dbReference type="InterPro" id="IPR016071">
    <property type="entry name" value="Staphylococal_nuclease_OB-fold"/>
</dbReference>
<dbReference type="InterPro" id="IPR002071">
    <property type="entry name" value="Thermonucl_AS"/>
</dbReference>
<dbReference type="Gene3D" id="2.40.50.90">
    <property type="match status" value="1"/>
</dbReference>
<dbReference type="SMART" id="SM00318">
    <property type="entry name" value="SNc"/>
    <property type="match status" value="1"/>
</dbReference>
<dbReference type="Pfam" id="PF00565">
    <property type="entry name" value="SNase"/>
    <property type="match status" value="1"/>
</dbReference>
<evidence type="ECO:0000256" key="3">
    <source>
        <dbReference type="ARBA" id="ARBA00022801"/>
    </source>
</evidence>
<dbReference type="GO" id="GO:0003676">
    <property type="term" value="F:nucleic acid binding"/>
    <property type="evidence" value="ECO:0007669"/>
    <property type="project" value="InterPro"/>
</dbReference>
<sequence>MKHHFLLITLLGQLLLPIATAGTLLEGRVVSVHDGDTLTVLTPEHRQIKIRLAQIDAPETSQDFGQRSKQSLSDLAYGKNVRIDAEATDKYGRTVGKVLVDGLDANLEQVKLGMAWVYRQYAKDSAYFTAEDAAKSSKAGLWSQPNPIPPWEYRHGSQKGNAVVIEPHTKTENVRSSVNSPLDPTADSVQCGIKRLCKEMSSCAEAKFYMNQCGLSRLDRDGDGVPCEALCPN</sequence>
<evidence type="ECO:0000259" key="4">
    <source>
        <dbReference type="PROSITE" id="PS50830"/>
    </source>
</evidence>
<dbReference type="Proteomes" id="UP000824988">
    <property type="component" value="Chromosome"/>
</dbReference>
<evidence type="ECO:0000313" key="6">
    <source>
        <dbReference type="Proteomes" id="UP000824988"/>
    </source>
</evidence>
<evidence type="ECO:0000256" key="2">
    <source>
        <dbReference type="ARBA" id="ARBA00022759"/>
    </source>
</evidence>
<dbReference type="KEGG" id="moz:MoryE10_21500"/>
<dbReference type="InterPro" id="IPR008613">
    <property type="entry name" value="Excalibur_Ca-bd_domain"/>
</dbReference>
<proteinExistence type="predicted"/>
<dbReference type="AlphaFoldDB" id="A0A8D4VQL9"/>
<feature type="domain" description="TNase-like" evidence="4">
    <location>
        <begin position="23"/>
        <end position="144"/>
    </location>
</feature>
<dbReference type="SUPFAM" id="SSF50199">
    <property type="entry name" value="Staphylococcal nuclease"/>
    <property type="match status" value="1"/>
</dbReference>
<dbReference type="PANTHER" id="PTHR12302:SF3">
    <property type="entry name" value="SERINE_THREONINE-PROTEIN KINASE 31"/>
    <property type="match status" value="1"/>
</dbReference>
<reference evidence="5" key="1">
    <citation type="submission" date="2019-06" db="EMBL/GenBank/DDBJ databases">
        <title>Complete genome sequence of Methylogaea oryzae strain JCM16910.</title>
        <authorList>
            <person name="Asakawa S."/>
        </authorList>
    </citation>
    <scope>NUCLEOTIDE SEQUENCE</scope>
    <source>
        <strain evidence="5">E10</strain>
    </source>
</reference>
<keyword evidence="1" id="KW-0540">Nuclease</keyword>
<evidence type="ECO:0000313" key="5">
    <source>
        <dbReference type="EMBL" id="BBL71544.1"/>
    </source>
</evidence>
<evidence type="ECO:0000256" key="1">
    <source>
        <dbReference type="ARBA" id="ARBA00022722"/>
    </source>
</evidence>
<dbReference type="SMART" id="SM00894">
    <property type="entry name" value="Excalibur"/>
    <property type="match status" value="1"/>
</dbReference>